<organism evidence="6 7">
    <name type="scientific">Jezberella montanilacus</name>
    <dbReference type="NCBI Taxonomy" id="323426"/>
    <lineage>
        <taxon>Bacteria</taxon>
        <taxon>Pseudomonadati</taxon>
        <taxon>Pseudomonadota</taxon>
        <taxon>Betaproteobacteria</taxon>
        <taxon>Burkholderiales</taxon>
        <taxon>Alcaligenaceae</taxon>
        <taxon>Jezberella</taxon>
    </lineage>
</organism>
<dbReference type="Gene3D" id="3.40.1390.30">
    <property type="entry name" value="NIF3 (NGG1p interacting factor 3)-like"/>
    <property type="match status" value="2"/>
</dbReference>
<dbReference type="GO" id="GO:0005737">
    <property type="term" value="C:cytoplasm"/>
    <property type="evidence" value="ECO:0007669"/>
    <property type="project" value="TreeGrafter"/>
</dbReference>
<feature type="binding site" evidence="5">
    <location>
        <position position="71"/>
    </location>
    <ligand>
        <name>a divalent metal cation</name>
        <dbReference type="ChEBI" id="CHEBI:60240"/>
        <label>1</label>
    </ligand>
</feature>
<comment type="caution">
    <text evidence="6">The sequence shown here is derived from an EMBL/GenBank/DDBJ whole genome shotgun (WGS) entry which is preliminary data.</text>
</comment>
<dbReference type="EMBL" id="PVTV01000012">
    <property type="protein sequence ID" value="PRY98405.1"/>
    <property type="molecule type" value="Genomic_DNA"/>
</dbReference>
<dbReference type="AlphaFoldDB" id="A0A2T0XHL5"/>
<dbReference type="Proteomes" id="UP000238308">
    <property type="component" value="Unassembled WGS sequence"/>
</dbReference>
<dbReference type="InterPro" id="IPR002678">
    <property type="entry name" value="DUF34/NIF3"/>
</dbReference>
<keyword evidence="7" id="KW-1185">Reference proteome</keyword>
<comment type="subunit">
    <text evidence="2">Homohexamer.</text>
</comment>
<evidence type="ECO:0000256" key="5">
    <source>
        <dbReference type="PIRSR" id="PIRSR602678-1"/>
    </source>
</evidence>
<feature type="binding site" evidence="5">
    <location>
        <position position="228"/>
    </location>
    <ligand>
        <name>a divalent metal cation</name>
        <dbReference type="ChEBI" id="CHEBI:60240"/>
        <label>1</label>
    </ligand>
</feature>
<protein>
    <recommendedName>
        <fullName evidence="3">GTP cyclohydrolase 1 type 2 homolog</fullName>
    </recommendedName>
</protein>
<keyword evidence="4 5" id="KW-0479">Metal-binding</keyword>
<dbReference type="FunFam" id="3.40.1390.30:FF:000002">
    <property type="entry name" value="Nif3-like dinuclear metal center protein"/>
    <property type="match status" value="1"/>
</dbReference>
<name>A0A2T0XHL5_9BURK</name>
<evidence type="ECO:0000256" key="3">
    <source>
        <dbReference type="ARBA" id="ARBA00022112"/>
    </source>
</evidence>
<feature type="binding site" evidence="5">
    <location>
        <position position="224"/>
    </location>
    <ligand>
        <name>a divalent metal cation</name>
        <dbReference type="ChEBI" id="CHEBI:60240"/>
        <label>1</label>
    </ligand>
</feature>
<evidence type="ECO:0000313" key="7">
    <source>
        <dbReference type="Proteomes" id="UP000238308"/>
    </source>
</evidence>
<dbReference type="NCBIfam" id="TIGR00486">
    <property type="entry name" value="YbgI_SA1388"/>
    <property type="match status" value="1"/>
</dbReference>
<evidence type="ECO:0000313" key="6">
    <source>
        <dbReference type="EMBL" id="PRY98405.1"/>
    </source>
</evidence>
<dbReference type="RefSeq" id="WP_106227117.1">
    <property type="nucleotide sequence ID" value="NZ_PVTV01000012.1"/>
</dbReference>
<dbReference type="GO" id="GO:0046872">
    <property type="term" value="F:metal ion binding"/>
    <property type="evidence" value="ECO:0007669"/>
    <property type="project" value="UniProtKB-KW"/>
</dbReference>
<dbReference type="PANTHER" id="PTHR13799:SF14">
    <property type="entry name" value="GTP CYCLOHYDROLASE 1 TYPE 2 HOMOLOG"/>
    <property type="match status" value="1"/>
</dbReference>
<feature type="binding site" evidence="5">
    <location>
        <position position="109"/>
    </location>
    <ligand>
        <name>a divalent metal cation</name>
        <dbReference type="ChEBI" id="CHEBI:60240"/>
        <label>1</label>
    </ligand>
</feature>
<comment type="similarity">
    <text evidence="1">Belongs to the GTP cyclohydrolase I type 2/NIF3 family.</text>
</comment>
<feature type="binding site" evidence="5">
    <location>
        <position position="72"/>
    </location>
    <ligand>
        <name>a divalent metal cation</name>
        <dbReference type="ChEBI" id="CHEBI:60240"/>
        <label>1</label>
    </ligand>
</feature>
<evidence type="ECO:0000256" key="1">
    <source>
        <dbReference type="ARBA" id="ARBA00006964"/>
    </source>
</evidence>
<dbReference type="OrthoDB" id="9800881at2"/>
<dbReference type="Pfam" id="PF01784">
    <property type="entry name" value="DUF34_NIF3"/>
    <property type="match status" value="1"/>
</dbReference>
<sequence length="256" mass="27708">MSSHKKKAVATNELCAWLDKTLNAQAFADYCPNGLQVQGRDSVSHIIAGVTASEALIDLAIQEKADALLVHHGWFWKGEDSRIIGIRRTRLAKLLAHDINLIAYHLPLDAHPTLGNNARLAQILGFDTSHTTGRNGLIGVGRSQSIRNLGQLTARIADKLGRVPLVIGDSKKKITRIAWCTGAAQSMFQEAIDAGADVFITGEISEPTVHLARESGVAFISAGHHATERYGVQALGQALLEHFPITVKFMDVDNPV</sequence>
<dbReference type="PANTHER" id="PTHR13799">
    <property type="entry name" value="NGG1 INTERACTING FACTOR 3"/>
    <property type="match status" value="1"/>
</dbReference>
<gene>
    <name evidence="6" type="ORF">BCM14_1232</name>
</gene>
<reference evidence="6 7" key="1">
    <citation type="submission" date="2018-03" db="EMBL/GenBank/DDBJ databases">
        <title>Genomic Encyclopedia of Type Strains, Phase III (KMG-III): the genomes of soil and plant-associated and newly described type strains.</title>
        <authorList>
            <person name="Whitman W."/>
        </authorList>
    </citation>
    <scope>NUCLEOTIDE SEQUENCE [LARGE SCALE GENOMIC DNA]</scope>
    <source>
        <strain evidence="6 7">MWH-P2sevCIIIb</strain>
    </source>
</reference>
<evidence type="ECO:0000256" key="4">
    <source>
        <dbReference type="ARBA" id="ARBA00022723"/>
    </source>
</evidence>
<evidence type="ECO:0000256" key="2">
    <source>
        <dbReference type="ARBA" id="ARBA00011643"/>
    </source>
</evidence>
<dbReference type="SUPFAM" id="SSF102705">
    <property type="entry name" value="NIF3 (NGG1p interacting factor 3)-like"/>
    <property type="match status" value="1"/>
</dbReference>
<proteinExistence type="inferred from homology"/>
<accession>A0A2T0XHL5</accession>
<dbReference type="InterPro" id="IPR036069">
    <property type="entry name" value="DUF34/NIF3_sf"/>
</dbReference>